<evidence type="ECO:0000313" key="1">
    <source>
        <dbReference type="EMBL" id="TFK74897.1"/>
    </source>
</evidence>
<keyword evidence="2" id="KW-1185">Reference proteome</keyword>
<reference evidence="1 2" key="1">
    <citation type="journal article" date="2019" name="Nat. Ecol. Evol.">
        <title>Megaphylogeny resolves global patterns of mushroom evolution.</title>
        <authorList>
            <person name="Varga T."/>
            <person name="Krizsan K."/>
            <person name="Foldi C."/>
            <person name="Dima B."/>
            <person name="Sanchez-Garcia M."/>
            <person name="Sanchez-Ramirez S."/>
            <person name="Szollosi G.J."/>
            <person name="Szarkandi J.G."/>
            <person name="Papp V."/>
            <person name="Albert L."/>
            <person name="Andreopoulos W."/>
            <person name="Angelini C."/>
            <person name="Antonin V."/>
            <person name="Barry K.W."/>
            <person name="Bougher N.L."/>
            <person name="Buchanan P."/>
            <person name="Buyck B."/>
            <person name="Bense V."/>
            <person name="Catcheside P."/>
            <person name="Chovatia M."/>
            <person name="Cooper J."/>
            <person name="Damon W."/>
            <person name="Desjardin D."/>
            <person name="Finy P."/>
            <person name="Geml J."/>
            <person name="Haridas S."/>
            <person name="Hughes K."/>
            <person name="Justo A."/>
            <person name="Karasinski D."/>
            <person name="Kautmanova I."/>
            <person name="Kiss B."/>
            <person name="Kocsube S."/>
            <person name="Kotiranta H."/>
            <person name="LaButti K.M."/>
            <person name="Lechner B.E."/>
            <person name="Liimatainen K."/>
            <person name="Lipzen A."/>
            <person name="Lukacs Z."/>
            <person name="Mihaltcheva S."/>
            <person name="Morgado L.N."/>
            <person name="Niskanen T."/>
            <person name="Noordeloos M.E."/>
            <person name="Ohm R.A."/>
            <person name="Ortiz-Santana B."/>
            <person name="Ovrebo C."/>
            <person name="Racz N."/>
            <person name="Riley R."/>
            <person name="Savchenko A."/>
            <person name="Shiryaev A."/>
            <person name="Soop K."/>
            <person name="Spirin V."/>
            <person name="Szebenyi C."/>
            <person name="Tomsovsky M."/>
            <person name="Tulloss R.E."/>
            <person name="Uehling J."/>
            <person name="Grigoriev I.V."/>
            <person name="Vagvolgyi C."/>
            <person name="Papp T."/>
            <person name="Martin F.M."/>
            <person name="Miettinen O."/>
            <person name="Hibbett D.S."/>
            <person name="Nagy L.G."/>
        </authorList>
    </citation>
    <scope>NUCLEOTIDE SEQUENCE [LARGE SCALE GENOMIC DNA]</scope>
    <source>
        <strain evidence="1 2">NL-1719</strain>
    </source>
</reference>
<gene>
    <name evidence="1" type="ORF">BDN72DRAFT_832610</name>
</gene>
<dbReference type="EMBL" id="ML208265">
    <property type="protein sequence ID" value="TFK74897.1"/>
    <property type="molecule type" value="Genomic_DNA"/>
</dbReference>
<sequence length="412" mass="45138">MPPAINDDWSDSDDENSSEIETSVLLGVPDAPIELASDLSDAAVSRIGGHPAFLPSCEPPFSSSCCQSCSSPMELLVQLWCPFEDSPMDRALYVWGCSKSACQGNRGSVRAWRGLRFNQEYATKLEKKRSTKTKIEASSKINPFSGPANPSHGLGAHIFGVGPFLDAKQEEADASDSESDTSEGSLVTAMASTSLEDSAWKSAPRYPALYLSTVSEFLRPQPKLKIPAGVQVPDPYSDNPGKGDVSWASEPYENSLEVDKVFERFSKIVSSEGEQCIRYELGGVPLPFSSGSVFNELFPAPAATHNAQRSFKASSVPPCSICRSRRVYECQLMPNLINVCRTDGDKKKKVSDEQRRRVVEAVLRGKEAEGRHGMEWGTCMIFSCEKDCCVEAGLVDGKECWREEYVVVQREA</sequence>
<name>A0ACD3BBE9_9AGAR</name>
<evidence type="ECO:0000313" key="2">
    <source>
        <dbReference type="Proteomes" id="UP000308600"/>
    </source>
</evidence>
<proteinExistence type="predicted"/>
<accession>A0ACD3BBE9</accession>
<organism evidence="1 2">
    <name type="scientific">Pluteus cervinus</name>
    <dbReference type="NCBI Taxonomy" id="181527"/>
    <lineage>
        <taxon>Eukaryota</taxon>
        <taxon>Fungi</taxon>
        <taxon>Dikarya</taxon>
        <taxon>Basidiomycota</taxon>
        <taxon>Agaricomycotina</taxon>
        <taxon>Agaricomycetes</taxon>
        <taxon>Agaricomycetidae</taxon>
        <taxon>Agaricales</taxon>
        <taxon>Pluteineae</taxon>
        <taxon>Pluteaceae</taxon>
        <taxon>Pluteus</taxon>
    </lineage>
</organism>
<dbReference type="Proteomes" id="UP000308600">
    <property type="component" value="Unassembled WGS sequence"/>
</dbReference>
<protein>
    <submittedName>
        <fullName evidence="1">Uncharacterized protein</fullName>
    </submittedName>
</protein>